<evidence type="ECO:0000313" key="2">
    <source>
        <dbReference type="EMBL" id="WOO31246.1"/>
    </source>
</evidence>
<dbReference type="EMBL" id="CP136921">
    <property type="protein sequence ID" value="WOO31246.1"/>
    <property type="molecule type" value="Genomic_DNA"/>
</dbReference>
<keyword evidence="3" id="KW-1185">Reference proteome</keyword>
<accession>A0ABZ0IZ92</accession>
<dbReference type="Pfam" id="PF04909">
    <property type="entry name" value="Amidohydro_2"/>
    <property type="match status" value="1"/>
</dbReference>
<dbReference type="Proteomes" id="UP001303211">
    <property type="component" value="Chromosome"/>
</dbReference>
<dbReference type="InterPro" id="IPR052358">
    <property type="entry name" value="Aro_Compnd_Degr_Hydrolases"/>
</dbReference>
<name>A0ABZ0IZ92_9BURK</name>
<dbReference type="PANTHER" id="PTHR35563">
    <property type="entry name" value="BARREL METAL-DEPENDENT HYDROLASE, PUTATIVE (AFU_ORTHOLOGUE AFUA_1G16240)-RELATED"/>
    <property type="match status" value="1"/>
</dbReference>
<dbReference type="RefSeq" id="WP_317700721.1">
    <property type="nucleotide sequence ID" value="NZ_CP136921.1"/>
</dbReference>
<dbReference type="InterPro" id="IPR006680">
    <property type="entry name" value="Amidohydro-rel"/>
</dbReference>
<evidence type="ECO:0000313" key="3">
    <source>
        <dbReference type="Proteomes" id="UP001303211"/>
    </source>
</evidence>
<organism evidence="2 3">
    <name type="scientific">Diaphorobacter limosus</name>
    <dbReference type="NCBI Taxonomy" id="3036128"/>
    <lineage>
        <taxon>Bacteria</taxon>
        <taxon>Pseudomonadati</taxon>
        <taxon>Pseudomonadota</taxon>
        <taxon>Betaproteobacteria</taxon>
        <taxon>Burkholderiales</taxon>
        <taxon>Comamonadaceae</taxon>
        <taxon>Diaphorobacter</taxon>
    </lineage>
</organism>
<dbReference type="SUPFAM" id="SSF51556">
    <property type="entry name" value="Metallo-dependent hydrolases"/>
    <property type="match status" value="1"/>
</dbReference>
<dbReference type="PANTHER" id="PTHR35563:SF2">
    <property type="entry name" value="BARREL METAL-DEPENDENT HYDROLASE, PUTATIVE (AFU_ORTHOLOGUE AFUA_1G16240)-RELATED"/>
    <property type="match status" value="1"/>
</dbReference>
<feature type="domain" description="Amidohydrolase-related" evidence="1">
    <location>
        <begin position="19"/>
        <end position="279"/>
    </location>
</feature>
<sequence>MPHSPPSSPLSTAAAPMVVDGHAHVFLKDMPLAGTRRYAPSHDATPADYLGLLDAHRVTHGVLVQPSFLGTGNDYLLAALRAHPQRLRGVVMLDPQTDEVELAALNTAGVVGVRLNLVGQPLPDLDAPQWQGFLARLKALDWHLELHRQAADLPPLLDAALRAGCRIVVDHFGRPDAGQAQADPGFAALLQRAASGRVWVKLSAAYRNGPDANAARACASQLLTAFGPERLVWGSDWPHTQHEQLADYGTSLAALTDWVPDAAQRARILGATAAELFHLPAFPQS</sequence>
<protein>
    <submittedName>
        <fullName evidence="2">Amidohydrolase family protein</fullName>
    </submittedName>
</protein>
<evidence type="ECO:0000259" key="1">
    <source>
        <dbReference type="Pfam" id="PF04909"/>
    </source>
</evidence>
<gene>
    <name evidence="2" type="ORF">P4826_12600</name>
</gene>
<dbReference type="Gene3D" id="3.20.20.140">
    <property type="entry name" value="Metal-dependent hydrolases"/>
    <property type="match status" value="1"/>
</dbReference>
<reference evidence="2 3" key="1">
    <citation type="submission" date="2023-03" db="EMBL/GenBank/DDBJ databases">
        <title>Diaphorobacter basophil sp. nov., isolated from a sewage-treatment plant.</title>
        <authorList>
            <person name="Yang K."/>
        </authorList>
    </citation>
    <scope>NUCLEOTIDE SEQUENCE [LARGE SCALE GENOMIC DNA]</scope>
    <source>
        <strain evidence="2 3">Y-1</strain>
    </source>
</reference>
<dbReference type="InterPro" id="IPR032466">
    <property type="entry name" value="Metal_Hydrolase"/>
</dbReference>
<proteinExistence type="predicted"/>